<organism evidence="1 2">
    <name type="scientific">Streptomyces millisiae</name>
    <dbReference type="NCBI Taxonomy" id="3075542"/>
    <lineage>
        <taxon>Bacteria</taxon>
        <taxon>Bacillati</taxon>
        <taxon>Actinomycetota</taxon>
        <taxon>Actinomycetes</taxon>
        <taxon>Kitasatosporales</taxon>
        <taxon>Streptomycetaceae</taxon>
        <taxon>Streptomyces</taxon>
    </lineage>
</organism>
<sequence>MSARPTADTNAWKAAARRASPVAAERPFDRDENNWDYVAQRDIIAIVLYSLHLRDEQPIGAVPWGSVLWYLMDDARVIALVEQVLPAAGHEISPITRSGVDADPVAGRWRWLNRTWDPDAPIGHPDTARRAEHYGAVRGDDAEREPRWGGMSRAIGTGLPDPAVEVCTSWAASRVAAALAAERDGYRTHQRVLVTGGPHAGHYGYVRDLIWAGDDQAQAVAPGSPAAYAVDLDDIAGVVDIDAERLTDRADGRRWAARTPGSTKDIDVHRLNIPPAPHVSSEQNLTEILRRVANPEILPEDLRRAIATSRDHHHLQLDRQASPRPHRWTWRILQHWYQLGPTVNDDKISLWEVELTTHVNDPAPLHLLTRCEEEVSVLLARYTNAPQ</sequence>
<name>A0ABU2M0Y3_9ACTN</name>
<evidence type="ECO:0000313" key="1">
    <source>
        <dbReference type="EMBL" id="MDT0323052.1"/>
    </source>
</evidence>
<comment type="caution">
    <text evidence="1">The sequence shown here is derived from an EMBL/GenBank/DDBJ whole genome shotgun (WGS) entry which is preliminary data.</text>
</comment>
<evidence type="ECO:0000313" key="2">
    <source>
        <dbReference type="Proteomes" id="UP001183420"/>
    </source>
</evidence>
<accession>A0ABU2M0Y3</accession>
<protein>
    <submittedName>
        <fullName evidence="1">Uncharacterized protein</fullName>
    </submittedName>
</protein>
<gene>
    <name evidence="1" type="ORF">RNC47_32550</name>
</gene>
<reference evidence="2" key="1">
    <citation type="submission" date="2023-07" db="EMBL/GenBank/DDBJ databases">
        <title>30 novel species of actinomycetes from the DSMZ collection.</title>
        <authorList>
            <person name="Nouioui I."/>
        </authorList>
    </citation>
    <scope>NUCLEOTIDE SEQUENCE [LARGE SCALE GENOMIC DNA]</scope>
    <source>
        <strain evidence="2">DSM 44918</strain>
    </source>
</reference>
<dbReference type="EMBL" id="JAVREM010000084">
    <property type="protein sequence ID" value="MDT0323052.1"/>
    <property type="molecule type" value="Genomic_DNA"/>
</dbReference>
<keyword evidence="2" id="KW-1185">Reference proteome</keyword>
<dbReference type="RefSeq" id="WP_311604058.1">
    <property type="nucleotide sequence ID" value="NZ_JAVREM010000084.1"/>
</dbReference>
<dbReference type="Proteomes" id="UP001183420">
    <property type="component" value="Unassembled WGS sequence"/>
</dbReference>
<proteinExistence type="predicted"/>